<dbReference type="SUPFAM" id="SSF56281">
    <property type="entry name" value="Metallo-hydrolase/oxidoreductase"/>
    <property type="match status" value="1"/>
</dbReference>
<evidence type="ECO:0000259" key="1">
    <source>
        <dbReference type="SMART" id="SM00849"/>
    </source>
</evidence>
<dbReference type="PANTHER" id="PTHR42951">
    <property type="entry name" value="METALLO-BETA-LACTAMASE DOMAIN-CONTAINING"/>
    <property type="match status" value="1"/>
</dbReference>
<dbReference type="Gene3D" id="3.60.15.10">
    <property type="entry name" value="Ribonuclease Z/Hydroxyacylglutathione hydrolase-like"/>
    <property type="match status" value="1"/>
</dbReference>
<keyword evidence="2" id="KW-0378">Hydrolase</keyword>
<gene>
    <name evidence="2" type="ORF">DFR64_1856</name>
</gene>
<keyword evidence="3" id="KW-1185">Reference proteome</keyword>
<accession>A0A347ZNK5</accession>
<dbReference type="Pfam" id="PF00753">
    <property type="entry name" value="Lactamase_B"/>
    <property type="match status" value="1"/>
</dbReference>
<reference evidence="2 3" key="1">
    <citation type="submission" date="2018-08" db="EMBL/GenBank/DDBJ databases">
        <title>Genomic Encyclopedia of Type Strains, Phase IV (KMG-IV): sequencing the most valuable type-strain genomes for metagenomic binning, comparative biology and taxonomic classification.</title>
        <authorList>
            <person name="Goeker M."/>
        </authorList>
    </citation>
    <scope>NUCLEOTIDE SEQUENCE [LARGE SCALE GENOMIC DNA]</scope>
    <source>
        <strain evidence="2 3">DSM 23923</strain>
    </source>
</reference>
<evidence type="ECO:0000313" key="3">
    <source>
        <dbReference type="Proteomes" id="UP000256388"/>
    </source>
</evidence>
<dbReference type="EMBL" id="QUMS01000002">
    <property type="protein sequence ID" value="REG08489.1"/>
    <property type="molecule type" value="Genomic_DNA"/>
</dbReference>
<comment type="caution">
    <text evidence="2">The sequence shown here is derived from an EMBL/GenBank/DDBJ whole genome shotgun (WGS) entry which is preliminary data.</text>
</comment>
<dbReference type="PANTHER" id="PTHR42951:SF4">
    <property type="entry name" value="ACYL-COENZYME A THIOESTERASE MBLAC2"/>
    <property type="match status" value="1"/>
</dbReference>
<name>A0A347ZNK5_9CHLR</name>
<dbReference type="OrthoDB" id="148116at2"/>
<dbReference type="Proteomes" id="UP000256388">
    <property type="component" value="Unassembled WGS sequence"/>
</dbReference>
<dbReference type="InterPro" id="IPR001279">
    <property type="entry name" value="Metallo-B-lactamas"/>
</dbReference>
<evidence type="ECO:0000313" key="2">
    <source>
        <dbReference type="EMBL" id="REG08489.1"/>
    </source>
</evidence>
<dbReference type="RefSeq" id="WP_116225142.1">
    <property type="nucleotide sequence ID" value="NZ_AP018437.1"/>
</dbReference>
<dbReference type="InterPro" id="IPR050855">
    <property type="entry name" value="NDM-1-like"/>
</dbReference>
<sequence length="281" mass="31378">MKDIVSGVVIETEYDGVTLGAVQTPNGVIMIDAPISMKDAQIWRSSCSRNSGSERLLVLLDEHYDRCLGARAMRCPIIAHEKTAQAITGRNSAGKPQTTRTGSIWESVSEVNSIHWAHPEITFTNEMNINWDDEPLLLEQHPGPARGSIWAILPERKVIFLGDTLLVNQPPFLASADLDQWMESLELLKSNAYKDYILVSSRGGMVTRDDARDLQKFLKKVQRLAEKTANSKSDLAQIEETGASLADEFKAKTKAEMEVFRTRLAYGFSQYCLNFLSKKVA</sequence>
<dbReference type="InterPro" id="IPR036866">
    <property type="entry name" value="RibonucZ/Hydroxyglut_hydro"/>
</dbReference>
<organism evidence="2 3">
    <name type="scientific">Pelolinea submarina</name>
    <dbReference type="NCBI Taxonomy" id="913107"/>
    <lineage>
        <taxon>Bacteria</taxon>
        <taxon>Bacillati</taxon>
        <taxon>Chloroflexota</taxon>
        <taxon>Anaerolineae</taxon>
        <taxon>Anaerolineales</taxon>
        <taxon>Anaerolineaceae</taxon>
        <taxon>Pelolinea</taxon>
    </lineage>
</organism>
<dbReference type="SMART" id="SM00849">
    <property type="entry name" value="Lactamase_B"/>
    <property type="match status" value="1"/>
</dbReference>
<protein>
    <submittedName>
        <fullName evidence="2">Glyoxylase-like metal-dependent hydrolase (Beta-lactamase superfamily II)</fullName>
    </submittedName>
</protein>
<proteinExistence type="predicted"/>
<feature type="domain" description="Metallo-beta-lactamase" evidence="1">
    <location>
        <begin position="16"/>
        <end position="202"/>
    </location>
</feature>
<dbReference type="AlphaFoldDB" id="A0A347ZNK5"/>
<dbReference type="GO" id="GO:0016787">
    <property type="term" value="F:hydrolase activity"/>
    <property type="evidence" value="ECO:0007669"/>
    <property type="project" value="UniProtKB-KW"/>
</dbReference>